<dbReference type="Gene3D" id="3.60.10.10">
    <property type="entry name" value="Endonuclease/exonuclease/phosphatase"/>
    <property type="match status" value="1"/>
</dbReference>
<keyword evidence="3" id="KW-1185">Reference proteome</keyword>
<proteinExistence type="predicted"/>
<dbReference type="Proteomes" id="UP000663879">
    <property type="component" value="Unassembled WGS sequence"/>
</dbReference>
<name>A0A814S7G0_9BILA</name>
<protein>
    <submittedName>
        <fullName evidence="2">Uncharacterized protein</fullName>
    </submittedName>
</protein>
<feature type="non-terminal residue" evidence="2">
    <location>
        <position position="1"/>
    </location>
</feature>
<feature type="region of interest" description="Disordered" evidence="1">
    <location>
        <begin position="1"/>
        <end position="35"/>
    </location>
</feature>
<evidence type="ECO:0000256" key="1">
    <source>
        <dbReference type="SAM" id="MobiDB-lite"/>
    </source>
</evidence>
<comment type="caution">
    <text evidence="2">The sequence shown here is derived from an EMBL/GenBank/DDBJ whole genome shotgun (WGS) entry which is preliminary data.</text>
</comment>
<evidence type="ECO:0000313" key="2">
    <source>
        <dbReference type="EMBL" id="CAF1144310.1"/>
    </source>
</evidence>
<reference evidence="2" key="1">
    <citation type="submission" date="2021-02" db="EMBL/GenBank/DDBJ databases">
        <authorList>
            <person name="Nowell W R."/>
        </authorList>
    </citation>
    <scope>NUCLEOTIDE SEQUENCE</scope>
    <source>
        <strain evidence="2">Ploen Becks lab</strain>
    </source>
</reference>
<dbReference type="EMBL" id="CAJNOC010010922">
    <property type="protein sequence ID" value="CAF1144310.1"/>
    <property type="molecule type" value="Genomic_DNA"/>
</dbReference>
<feature type="compositionally biased region" description="Low complexity" evidence="1">
    <location>
        <begin position="10"/>
        <end position="30"/>
    </location>
</feature>
<organism evidence="2 3">
    <name type="scientific">Brachionus calyciflorus</name>
    <dbReference type="NCBI Taxonomy" id="104777"/>
    <lineage>
        <taxon>Eukaryota</taxon>
        <taxon>Metazoa</taxon>
        <taxon>Spiralia</taxon>
        <taxon>Gnathifera</taxon>
        <taxon>Rotifera</taxon>
        <taxon>Eurotatoria</taxon>
        <taxon>Monogononta</taxon>
        <taxon>Pseudotrocha</taxon>
        <taxon>Ploima</taxon>
        <taxon>Brachionidae</taxon>
        <taxon>Brachionus</taxon>
    </lineage>
</organism>
<evidence type="ECO:0000313" key="3">
    <source>
        <dbReference type="Proteomes" id="UP000663879"/>
    </source>
</evidence>
<accession>A0A814S7G0</accession>
<dbReference type="OrthoDB" id="8043011at2759"/>
<gene>
    <name evidence="2" type="ORF">OXX778_LOCUS23028</name>
</gene>
<dbReference type="AlphaFoldDB" id="A0A814S7G0"/>
<sequence>NNSINIVKPNNKSNKNTTQNNSNNRSNQNNKTKRSNNKSFLKFWYTNATSLESKLHDFTCSIKASESNIVMVSETWFKENSMVHVDGFSLYRKDRKTRGGRVCL</sequence>
<dbReference type="InterPro" id="IPR036691">
    <property type="entry name" value="Endo/exonu/phosph_ase_sf"/>
</dbReference>